<sequence length="320" mass="35221">MRRVSLIFSVGISVAIYSSVTVRLPIVEVLSYPNYEYIRWNRRITRVYIGNPANPDTRSVRYQLAGVDRRIMTSMLQEVDDMASVVIQEPPSSPSQMVVFAKKVQTTIWRCMEVDALLSLIFQADPGHADPGHEVERGEGSGGGHPHVDLFDSPNLDIPSFSLGLTPPSQSFPSGSGTLRASPSPGLGFALFHSSHHISLGFSSFRAPPPPGIAGSSTPHQHISHAPSSDEEEQTDDTDDVQPLGFGHRVGKKTTSQWFSSTRYDYTHSGAFLDISLSSPIDDLVESGTIRLLDWNDFMTNIQLDMRFIDKVQAISAVHK</sequence>
<gene>
    <name evidence="1" type="ORF">M9H77_13733</name>
</gene>
<organism evidence="1 2">
    <name type="scientific">Catharanthus roseus</name>
    <name type="common">Madagascar periwinkle</name>
    <name type="synonym">Vinca rosea</name>
    <dbReference type="NCBI Taxonomy" id="4058"/>
    <lineage>
        <taxon>Eukaryota</taxon>
        <taxon>Viridiplantae</taxon>
        <taxon>Streptophyta</taxon>
        <taxon>Embryophyta</taxon>
        <taxon>Tracheophyta</taxon>
        <taxon>Spermatophyta</taxon>
        <taxon>Magnoliopsida</taxon>
        <taxon>eudicotyledons</taxon>
        <taxon>Gunneridae</taxon>
        <taxon>Pentapetalae</taxon>
        <taxon>asterids</taxon>
        <taxon>lamiids</taxon>
        <taxon>Gentianales</taxon>
        <taxon>Apocynaceae</taxon>
        <taxon>Rauvolfioideae</taxon>
        <taxon>Vinceae</taxon>
        <taxon>Catharanthinae</taxon>
        <taxon>Catharanthus</taxon>
    </lineage>
</organism>
<reference evidence="2" key="1">
    <citation type="journal article" date="2023" name="Nat. Plants">
        <title>Single-cell RNA sequencing provides a high-resolution roadmap for understanding the multicellular compartmentation of specialized metabolism.</title>
        <authorList>
            <person name="Sun S."/>
            <person name="Shen X."/>
            <person name="Li Y."/>
            <person name="Li Y."/>
            <person name="Wang S."/>
            <person name="Li R."/>
            <person name="Zhang H."/>
            <person name="Shen G."/>
            <person name="Guo B."/>
            <person name="Wei J."/>
            <person name="Xu J."/>
            <person name="St-Pierre B."/>
            <person name="Chen S."/>
            <person name="Sun C."/>
        </authorList>
    </citation>
    <scope>NUCLEOTIDE SEQUENCE [LARGE SCALE GENOMIC DNA]</scope>
</reference>
<proteinExistence type="predicted"/>
<protein>
    <submittedName>
        <fullName evidence="1">Uncharacterized protein</fullName>
    </submittedName>
</protein>
<name>A0ACC0BL14_CATRO</name>
<evidence type="ECO:0000313" key="2">
    <source>
        <dbReference type="Proteomes" id="UP001060085"/>
    </source>
</evidence>
<keyword evidence="2" id="KW-1185">Reference proteome</keyword>
<accession>A0ACC0BL14</accession>
<evidence type="ECO:0000313" key="1">
    <source>
        <dbReference type="EMBL" id="KAI5673369.1"/>
    </source>
</evidence>
<dbReference type="Proteomes" id="UP001060085">
    <property type="component" value="Linkage Group LG03"/>
</dbReference>
<dbReference type="EMBL" id="CM044703">
    <property type="protein sequence ID" value="KAI5673369.1"/>
    <property type="molecule type" value="Genomic_DNA"/>
</dbReference>
<comment type="caution">
    <text evidence="1">The sequence shown here is derived from an EMBL/GenBank/DDBJ whole genome shotgun (WGS) entry which is preliminary data.</text>
</comment>